<feature type="compositionally biased region" description="Low complexity" evidence="1">
    <location>
        <begin position="967"/>
        <end position="979"/>
    </location>
</feature>
<dbReference type="InterPro" id="IPR000313">
    <property type="entry name" value="PWWP_dom"/>
</dbReference>
<dbReference type="CDD" id="cd16100">
    <property type="entry name" value="ARID"/>
    <property type="match status" value="1"/>
</dbReference>
<feature type="compositionally biased region" description="Low complexity" evidence="1">
    <location>
        <begin position="596"/>
        <end position="610"/>
    </location>
</feature>
<feature type="region of interest" description="Disordered" evidence="1">
    <location>
        <begin position="202"/>
        <end position="281"/>
    </location>
</feature>
<feature type="compositionally biased region" description="Low complexity" evidence="1">
    <location>
        <begin position="1110"/>
        <end position="1125"/>
    </location>
</feature>
<evidence type="ECO:0000313" key="4">
    <source>
        <dbReference type="EMBL" id="KAK9918990.1"/>
    </source>
</evidence>
<dbReference type="Gene3D" id="1.10.150.60">
    <property type="entry name" value="ARID DNA-binding domain"/>
    <property type="match status" value="1"/>
</dbReference>
<dbReference type="PANTHER" id="PTHR10688">
    <property type="entry name" value="PWWP DOMAIN-CONTAINING PROTEIN"/>
    <property type="match status" value="1"/>
</dbReference>
<feature type="compositionally biased region" description="Low complexity" evidence="1">
    <location>
        <begin position="682"/>
        <end position="697"/>
    </location>
</feature>
<protein>
    <recommendedName>
        <fullName evidence="6">ARID domain-containing protein</fullName>
    </recommendedName>
</protein>
<accession>A0ABR2Z4V3</accession>
<feature type="compositionally biased region" description="Low complexity" evidence="1">
    <location>
        <begin position="867"/>
        <end position="882"/>
    </location>
</feature>
<feature type="region of interest" description="Disordered" evidence="1">
    <location>
        <begin position="806"/>
        <end position="1052"/>
    </location>
</feature>
<feature type="domain" description="ARID" evidence="3">
    <location>
        <begin position="426"/>
        <end position="518"/>
    </location>
</feature>
<evidence type="ECO:0000259" key="2">
    <source>
        <dbReference type="PROSITE" id="PS50812"/>
    </source>
</evidence>
<dbReference type="SMART" id="SM00293">
    <property type="entry name" value="PWWP"/>
    <property type="match status" value="1"/>
</dbReference>
<feature type="compositionally biased region" description="Polar residues" evidence="1">
    <location>
        <begin position="639"/>
        <end position="652"/>
    </location>
</feature>
<dbReference type="PROSITE" id="PS51011">
    <property type="entry name" value="ARID"/>
    <property type="match status" value="1"/>
</dbReference>
<feature type="region of interest" description="Disordered" evidence="1">
    <location>
        <begin position="1082"/>
        <end position="1125"/>
    </location>
</feature>
<dbReference type="PROSITE" id="PS50812">
    <property type="entry name" value="PWWP"/>
    <property type="match status" value="1"/>
</dbReference>
<sequence length="1125" mass="121149">MEDLEWKVGDLVWTRVQGFPWWPGQVMDPKQAREEVRRKQREDSYLVCFLGDNEYGWYRPDSLVAFQEHYAEKLCKKSVKGNRKYIKAVEEAQEIQDRRNGKQPKTDHDPIDFLDPSTFPSSDSEDDDSDEAPSPKVDMRPDPLMKEGAELVAPNQALNFLQAAARGDSEALTMVGRDSAGVCRQLLFSLMVKRLVVELGDASRAQKQQRKKRKERHLPKVRKQKGQESGQVVSLGDRRLVQEEPTEQESLSDANEEEHQVEDEDEAVEAQDDEADLDGPNKQELQDVVLRTKPAKVAQFVRDLAPAYVPGARSLRHVSSHVTEATAVLRYREKVFKGSALNNPKDEGRLQQGIRIGDALLDALAAPGLRVAKQRAPVARRHQSAAEAAAGEEGRGKGGPRKQGIPVDIPDVSKEGRHREYVDRVPEDREAFMQSLEAFYAEHGTELPKPVVDKTPLDLYFIFKAVAERGGYQAVSVQRQWLAVSTEWRAELKEKASMSVTVRKNYERALLAFEERLSTGAPERIIPNTWGAKSAGKRGAKAQREAEQEGNTPLKAAKKVKETAGAAAQRGDKGSSGLSAQQDAKAAGAPQTVLDESSSSSSESEAASSSESEEDIPPNAKGAAAPSRKRPLGREGRPQSLSNGHLSEQQQLDTHKLEKRRQMQHDAYASLDSDDPPPPVQRPAAKARPTAAPAQTRGPVKVPSRLPPPQAQPPGNAKQTGRTMLMMKFPEGHQLPTKMQVLLRMRKFQKNGTLTVENVLRNEEKKLVSIKYGAPEEAARAKGSLEQMTIIFHAKRDAVQLRLEVPRQKSAQPPDNGDARPSSTVTGSAAQPSAAFASAAPSTAAPAQMPTDPRKAAQQPSDPRRPPAVAAPPQQRQPAAQPIIPSDPRQAPAPKTTVIGDPRQFQNRVLSGPGQVAVSNSYSSASYQPQPQSNTQAYHAANPPPYAAPVYPSDPRAAAAGYTPSYAPAMQQPQQHHLPPQQPPADPRAKIEAIRAAIAAQTVSAQPAGRPGNGQPPGSAGLLRAAAATAPPAAPPSARSLPPPAAALTAGAASPAAPLAVAAFDLFSILQNAGVKPLIAGAAAQSSSAGPQPSDKQAPQGSGVPPEDNASALQGSAAALSTNGH</sequence>
<feature type="compositionally biased region" description="Low complexity" evidence="1">
    <location>
        <begin position="994"/>
        <end position="1008"/>
    </location>
</feature>
<dbReference type="Pfam" id="PF01388">
    <property type="entry name" value="ARID"/>
    <property type="match status" value="1"/>
</dbReference>
<feature type="domain" description="PWWP" evidence="2">
    <location>
        <begin position="8"/>
        <end position="69"/>
    </location>
</feature>
<feature type="compositionally biased region" description="Low complexity" evidence="1">
    <location>
        <begin position="828"/>
        <end position="847"/>
    </location>
</feature>
<dbReference type="Gene3D" id="2.30.30.140">
    <property type="match status" value="1"/>
</dbReference>
<feature type="compositionally biased region" description="Acidic residues" evidence="1">
    <location>
        <begin position="254"/>
        <end position="277"/>
    </location>
</feature>
<feature type="compositionally biased region" description="Low complexity" evidence="1">
    <location>
        <begin position="915"/>
        <end position="941"/>
    </location>
</feature>
<feature type="compositionally biased region" description="Basic and acidic residues" evidence="1">
    <location>
        <begin position="93"/>
        <end position="111"/>
    </location>
</feature>
<comment type="caution">
    <text evidence="4">The sequence shown here is derived from an EMBL/GenBank/DDBJ whole genome shotgun (WGS) entry which is preliminary data.</text>
</comment>
<dbReference type="InterPro" id="IPR001606">
    <property type="entry name" value="ARID_dom"/>
</dbReference>
<dbReference type="InterPro" id="IPR052657">
    <property type="entry name" value="PDP_family_Arabidopsis"/>
</dbReference>
<keyword evidence="5" id="KW-1185">Reference proteome</keyword>
<feature type="region of interest" description="Disordered" evidence="1">
    <location>
        <begin position="375"/>
        <end position="419"/>
    </location>
</feature>
<dbReference type="SMART" id="SM00501">
    <property type="entry name" value="BRIGHT"/>
    <property type="match status" value="1"/>
</dbReference>
<evidence type="ECO:0008006" key="6">
    <source>
        <dbReference type="Google" id="ProtNLM"/>
    </source>
</evidence>
<feature type="compositionally biased region" description="Basic residues" evidence="1">
    <location>
        <begin position="207"/>
        <end position="224"/>
    </location>
</feature>
<feature type="region of interest" description="Disordered" evidence="1">
    <location>
        <begin position="526"/>
        <end position="724"/>
    </location>
</feature>
<feature type="region of interest" description="Disordered" evidence="1">
    <location>
        <begin position="93"/>
        <end position="142"/>
    </location>
</feature>
<organism evidence="4 5">
    <name type="scientific">Coccomyxa subellipsoidea</name>
    <dbReference type="NCBI Taxonomy" id="248742"/>
    <lineage>
        <taxon>Eukaryota</taxon>
        <taxon>Viridiplantae</taxon>
        <taxon>Chlorophyta</taxon>
        <taxon>core chlorophytes</taxon>
        <taxon>Trebouxiophyceae</taxon>
        <taxon>Trebouxiophyceae incertae sedis</taxon>
        <taxon>Coccomyxaceae</taxon>
        <taxon>Coccomyxa</taxon>
    </lineage>
</organism>
<proteinExistence type="predicted"/>
<dbReference type="InterPro" id="IPR036431">
    <property type="entry name" value="ARID_dom_sf"/>
</dbReference>
<feature type="compositionally biased region" description="Low complexity" evidence="1">
    <location>
        <begin position="1016"/>
        <end position="1052"/>
    </location>
</feature>
<dbReference type="EMBL" id="JALJOT010000001">
    <property type="protein sequence ID" value="KAK9918990.1"/>
    <property type="molecule type" value="Genomic_DNA"/>
</dbReference>
<evidence type="ECO:0000259" key="3">
    <source>
        <dbReference type="PROSITE" id="PS51011"/>
    </source>
</evidence>
<evidence type="ECO:0000313" key="5">
    <source>
        <dbReference type="Proteomes" id="UP001491310"/>
    </source>
</evidence>
<reference evidence="4 5" key="1">
    <citation type="journal article" date="2024" name="Nat. Commun.">
        <title>Phylogenomics reveals the evolutionary origins of lichenization in chlorophyte algae.</title>
        <authorList>
            <person name="Puginier C."/>
            <person name="Libourel C."/>
            <person name="Otte J."/>
            <person name="Skaloud P."/>
            <person name="Haon M."/>
            <person name="Grisel S."/>
            <person name="Petersen M."/>
            <person name="Berrin J.G."/>
            <person name="Delaux P.M."/>
            <person name="Dal Grande F."/>
            <person name="Keller J."/>
        </authorList>
    </citation>
    <scope>NUCLEOTIDE SEQUENCE [LARGE SCALE GENOMIC DNA]</scope>
    <source>
        <strain evidence="4 5">SAG 216-7</strain>
    </source>
</reference>
<dbReference type="Proteomes" id="UP001491310">
    <property type="component" value="Unassembled WGS sequence"/>
</dbReference>
<dbReference type="SMART" id="SM01014">
    <property type="entry name" value="ARID"/>
    <property type="match status" value="1"/>
</dbReference>
<gene>
    <name evidence="4" type="ORF">WJX75_008533</name>
</gene>
<dbReference type="SUPFAM" id="SSF46774">
    <property type="entry name" value="ARID-like"/>
    <property type="match status" value="1"/>
</dbReference>
<feature type="compositionally biased region" description="Low complexity" evidence="1">
    <location>
        <begin position="1082"/>
        <end position="1094"/>
    </location>
</feature>
<dbReference type="CDD" id="cd05162">
    <property type="entry name" value="PWWP"/>
    <property type="match status" value="1"/>
</dbReference>
<name>A0ABR2Z4V3_9CHLO</name>
<dbReference type="PANTHER" id="PTHR10688:SF5">
    <property type="entry name" value="PWWP DOMAIN-CONTAINING PROTEIN 1-RELATED"/>
    <property type="match status" value="1"/>
</dbReference>
<feature type="compositionally biased region" description="Basic and acidic residues" evidence="1">
    <location>
        <begin position="653"/>
        <end position="664"/>
    </location>
</feature>
<evidence type="ECO:0000256" key="1">
    <source>
        <dbReference type="SAM" id="MobiDB-lite"/>
    </source>
</evidence>
<dbReference type="Pfam" id="PF00855">
    <property type="entry name" value="PWWP"/>
    <property type="match status" value="1"/>
</dbReference>
<dbReference type="SUPFAM" id="SSF63748">
    <property type="entry name" value="Tudor/PWWP/MBT"/>
    <property type="match status" value="1"/>
</dbReference>